<dbReference type="Pfam" id="PF00696">
    <property type="entry name" value="AA_kinase"/>
    <property type="match status" value="1"/>
</dbReference>
<comment type="similarity">
    <text evidence="1 7">Belongs to the carbamate kinase family.</text>
</comment>
<dbReference type="GO" id="GO:0019546">
    <property type="term" value="P:L-arginine deiminase pathway"/>
    <property type="evidence" value="ECO:0007669"/>
    <property type="project" value="TreeGrafter"/>
</dbReference>
<dbReference type="eggNOG" id="arCOG00863">
    <property type="taxonomic scope" value="Archaea"/>
</dbReference>
<accession>A0A075LWF6</accession>
<evidence type="ECO:0000256" key="3">
    <source>
        <dbReference type="ARBA" id="ARBA00020752"/>
    </source>
</evidence>
<dbReference type="PRINTS" id="PR01469">
    <property type="entry name" value="CARBMTKINASE"/>
</dbReference>
<keyword evidence="5 7" id="KW-0418">Kinase</keyword>
<dbReference type="InterPro" id="IPR036393">
    <property type="entry name" value="AceGlu_kinase-like_sf"/>
</dbReference>
<dbReference type="PANTHER" id="PTHR30409">
    <property type="entry name" value="CARBAMATE KINASE"/>
    <property type="match status" value="1"/>
</dbReference>
<sequence>MRKRVVIALGGNAILQRGQKGTYEEQMENVKKTAKQIVDIILNNDYEVVITHGNGPQVGALLLQHDAGQTHGIPAQPMDVCGAMTQGQIGYMIQQAIKNELKRRGVDRPVATVVTQVLVDKNDPAFENPSKPVGPFYDEETAKKLAKEKGWVVIDDAGRGWRRVVPSPDPKDIIEKEVIQDLVEKGVIVIASGGGGIPVIEEDGELKGVEAVIDKDLAGEKLAEVVNADIFMILTDVNGAAINYGKPEEKWLSKVSVEEMRRYYDDGHFKKGSMGPKVLATIRFVEWGGERAVIAALDKAVDALEGKTGTQIVKEL</sequence>
<protein>
    <recommendedName>
        <fullName evidence="3 6">Carbamate kinase</fullName>
    </recommendedName>
</protein>
<evidence type="ECO:0000313" key="10">
    <source>
        <dbReference type="Proteomes" id="UP000027981"/>
    </source>
</evidence>
<dbReference type="EMBL" id="CP006019">
    <property type="protein sequence ID" value="AIF70377.1"/>
    <property type="molecule type" value="Genomic_DNA"/>
</dbReference>
<evidence type="ECO:0000256" key="6">
    <source>
        <dbReference type="NCBIfam" id="TIGR00746"/>
    </source>
</evidence>
<dbReference type="FunFam" id="3.40.1160.10:FF:000007">
    <property type="entry name" value="Carbamate kinase"/>
    <property type="match status" value="1"/>
</dbReference>
<name>A0A075LWF6_9EURY</name>
<evidence type="ECO:0000256" key="4">
    <source>
        <dbReference type="ARBA" id="ARBA00022679"/>
    </source>
</evidence>
<evidence type="ECO:0000256" key="7">
    <source>
        <dbReference type="PIRNR" id="PIRNR000723"/>
    </source>
</evidence>
<dbReference type="InterPro" id="IPR003964">
    <property type="entry name" value="Carb_kinase"/>
</dbReference>
<feature type="domain" description="Aspartate/glutamate/uridylate kinase" evidence="8">
    <location>
        <begin position="3"/>
        <end position="295"/>
    </location>
</feature>
<dbReference type="KEGG" id="ppac:PAP_10015"/>
<dbReference type="Proteomes" id="UP000027981">
    <property type="component" value="Chromosome"/>
</dbReference>
<dbReference type="NCBIfam" id="TIGR00746">
    <property type="entry name" value="arcC"/>
    <property type="match status" value="1"/>
</dbReference>
<evidence type="ECO:0000256" key="1">
    <source>
        <dbReference type="ARBA" id="ARBA00011066"/>
    </source>
</evidence>
<dbReference type="SUPFAM" id="SSF53633">
    <property type="entry name" value="Carbamate kinase-like"/>
    <property type="match status" value="1"/>
</dbReference>
<dbReference type="PIRSF" id="PIRSF000723">
    <property type="entry name" value="Carbamate_kin"/>
    <property type="match status" value="1"/>
</dbReference>
<dbReference type="PANTHER" id="PTHR30409:SF1">
    <property type="entry name" value="CARBAMATE KINASE-RELATED"/>
    <property type="match status" value="1"/>
</dbReference>
<dbReference type="STRING" id="1343739.PAP_10015"/>
<dbReference type="InterPro" id="IPR001048">
    <property type="entry name" value="Asp/Glu/Uridylate_kinase"/>
</dbReference>
<evidence type="ECO:0000256" key="2">
    <source>
        <dbReference type="ARBA" id="ARBA00011738"/>
    </source>
</evidence>
<keyword evidence="4 7" id="KW-0808">Transferase</keyword>
<evidence type="ECO:0000313" key="9">
    <source>
        <dbReference type="EMBL" id="AIF70377.1"/>
    </source>
</evidence>
<comment type="subunit">
    <text evidence="2">Homodimer.</text>
</comment>
<dbReference type="CDD" id="cd04235">
    <property type="entry name" value="AAK_CK"/>
    <property type="match status" value="1"/>
</dbReference>
<dbReference type="AlphaFoldDB" id="A0A075LWF6"/>
<keyword evidence="10" id="KW-1185">Reference proteome</keyword>
<dbReference type="GO" id="GO:0008804">
    <property type="term" value="F:carbamate kinase activity"/>
    <property type="evidence" value="ECO:0007669"/>
    <property type="project" value="UniProtKB-UniRule"/>
</dbReference>
<organism evidence="9 10">
    <name type="scientific">Palaeococcus pacificus DY20341</name>
    <dbReference type="NCBI Taxonomy" id="1343739"/>
    <lineage>
        <taxon>Archaea</taxon>
        <taxon>Methanobacteriati</taxon>
        <taxon>Methanobacteriota</taxon>
        <taxon>Thermococci</taxon>
        <taxon>Thermococcales</taxon>
        <taxon>Thermococcaceae</taxon>
        <taxon>Palaeococcus</taxon>
    </lineage>
</organism>
<gene>
    <name evidence="9" type="ORF">PAP_10015</name>
</gene>
<dbReference type="NCBIfam" id="NF009008">
    <property type="entry name" value="PRK12354.1"/>
    <property type="match status" value="1"/>
</dbReference>
<dbReference type="GeneID" id="24843094"/>
<dbReference type="GO" id="GO:0005829">
    <property type="term" value="C:cytosol"/>
    <property type="evidence" value="ECO:0007669"/>
    <property type="project" value="TreeGrafter"/>
</dbReference>
<reference evidence="9 10" key="2">
    <citation type="journal article" date="2015" name="Genome Announc.">
        <title>Complete Genome Sequence of Hyperthermophilic Piezophilic Archaeon Palaeococcus pacificus DY20341T, Isolated from Deep-Sea Hydrothermal Sediments.</title>
        <authorList>
            <person name="Zeng X."/>
            <person name="Jebbar M."/>
            <person name="Shao Z."/>
        </authorList>
    </citation>
    <scope>NUCLEOTIDE SEQUENCE [LARGE SCALE GENOMIC DNA]</scope>
    <source>
        <strain evidence="9 10">DY20341</strain>
    </source>
</reference>
<dbReference type="NCBIfam" id="NF009007">
    <property type="entry name" value="PRK12352.1"/>
    <property type="match status" value="1"/>
</dbReference>
<dbReference type="OrthoDB" id="31128at2157"/>
<evidence type="ECO:0000259" key="8">
    <source>
        <dbReference type="Pfam" id="PF00696"/>
    </source>
</evidence>
<dbReference type="Gene3D" id="3.40.1160.10">
    <property type="entry name" value="Acetylglutamate kinase-like"/>
    <property type="match status" value="1"/>
</dbReference>
<proteinExistence type="inferred from homology"/>
<dbReference type="HOGENOM" id="CLU_076278_0_0_2"/>
<dbReference type="RefSeq" id="WP_048165831.1">
    <property type="nucleotide sequence ID" value="NZ_CP006019.1"/>
</dbReference>
<reference evidence="10" key="1">
    <citation type="submission" date="2013-06" db="EMBL/GenBank/DDBJ databases">
        <title>Complete Genome Sequence of Hyperthermophilic Palaeococcus pacificus DY20341T, Isolated from a Deep-Sea Hydrothermal Sediments.</title>
        <authorList>
            <person name="Zeng X."/>
            <person name="Shao Z."/>
        </authorList>
    </citation>
    <scope>NUCLEOTIDE SEQUENCE [LARGE SCALE GENOMIC DNA]</scope>
    <source>
        <strain evidence="10">DY20341</strain>
    </source>
</reference>
<evidence type="ECO:0000256" key="5">
    <source>
        <dbReference type="ARBA" id="ARBA00022777"/>
    </source>
</evidence>